<dbReference type="PANTHER" id="PTHR44167">
    <property type="entry name" value="OVARIAN-SPECIFIC SERINE/THREONINE-PROTEIN KINASE LOK-RELATED"/>
    <property type="match status" value="1"/>
</dbReference>
<dbReference type="Pfam" id="PF00069">
    <property type="entry name" value="Pkinase"/>
    <property type="match status" value="1"/>
</dbReference>
<dbReference type="PROSITE" id="PS50011">
    <property type="entry name" value="PROTEIN_KINASE_DOM"/>
    <property type="match status" value="1"/>
</dbReference>
<dbReference type="InterPro" id="IPR011009">
    <property type="entry name" value="Kinase-like_dom_sf"/>
</dbReference>
<dbReference type="PANTHER" id="PTHR44167:SF18">
    <property type="entry name" value="PROTEIN KINASE DOMAIN-CONTAINING PROTEIN"/>
    <property type="match status" value="1"/>
</dbReference>
<organism evidence="3 4">
    <name type="scientific">Acaulospora morrowiae</name>
    <dbReference type="NCBI Taxonomy" id="94023"/>
    <lineage>
        <taxon>Eukaryota</taxon>
        <taxon>Fungi</taxon>
        <taxon>Fungi incertae sedis</taxon>
        <taxon>Mucoromycota</taxon>
        <taxon>Glomeromycotina</taxon>
        <taxon>Glomeromycetes</taxon>
        <taxon>Diversisporales</taxon>
        <taxon>Acaulosporaceae</taxon>
        <taxon>Acaulospora</taxon>
    </lineage>
</organism>
<name>A0A9N9B158_9GLOM</name>
<dbReference type="SMART" id="SM00220">
    <property type="entry name" value="S_TKc"/>
    <property type="match status" value="1"/>
</dbReference>
<dbReference type="SUPFAM" id="SSF56112">
    <property type="entry name" value="Protein kinase-like (PK-like)"/>
    <property type="match status" value="1"/>
</dbReference>
<reference evidence="3" key="1">
    <citation type="submission" date="2021-06" db="EMBL/GenBank/DDBJ databases">
        <authorList>
            <person name="Kallberg Y."/>
            <person name="Tangrot J."/>
            <person name="Rosling A."/>
        </authorList>
    </citation>
    <scope>NUCLEOTIDE SEQUENCE</scope>
    <source>
        <strain evidence="3">CL551</strain>
    </source>
</reference>
<evidence type="ECO:0000313" key="3">
    <source>
        <dbReference type="EMBL" id="CAG8548874.1"/>
    </source>
</evidence>
<dbReference type="InterPro" id="IPR000719">
    <property type="entry name" value="Prot_kinase_dom"/>
</dbReference>
<feature type="non-terminal residue" evidence="3">
    <location>
        <position position="708"/>
    </location>
</feature>
<gene>
    <name evidence="3" type="ORF">AMORRO_LOCUS5476</name>
</gene>
<feature type="region of interest" description="Disordered" evidence="1">
    <location>
        <begin position="311"/>
        <end position="366"/>
    </location>
</feature>
<dbReference type="Proteomes" id="UP000789342">
    <property type="component" value="Unassembled WGS sequence"/>
</dbReference>
<feature type="compositionally biased region" description="Polar residues" evidence="1">
    <location>
        <begin position="555"/>
        <end position="565"/>
    </location>
</feature>
<sequence length="708" mass="80349">KCEKRYFTFPITTDIRVPLEKIHSQPSVMSMKVGYFIVEQIDCSLNGGVNLKSNFIGKGERVKLLFQYNGVGKITEKAEVLAPHEKQICRFGCEQIIFEIDGNHTEFEIFVYDARRPGLEGDLGSAKVSLIELSGKVSLRVGTTRKHTGEISFNLVLLSLDVPSDSMARIRDTELMNDKIGMILIENVKVRLLNGRNEGWLKLKLNDESHSTKAYWSTKNGGKGKELKVALPLICTQNPSLKVIVDYGDGRGIAIFFLLQFEDIWSRMMNGELCSVKDHTIHSGNEMCAKISFDISCHCLVTARKLFDQPLTDFDGPPNVEPPSFEDGESSAGVSPPEGYEPYEPYEPSEPNEPNEPPITPNFPSYTSPQFHTISPSISMSSMRTSRTRNDTPRIVCQRFVVVSAHQRCRSITTGPLQNKVSRGKHIYTPGEFFIKEITNETSFHNEVRWLEKLYSKAIVKFVDVDLNKQIIITKDHGPSLDSVHRKLCRNREDILSLVKGICEGVKFIHDYDVVHMDLCPANIICGERTVGNRKEIKVRICDFEHSRALGNPIQLAQNYGNPPQQHRRPSYNDEDPRNQSQQPFTIGFTAPELLGITRGNVDEQVLRRYEELSADFNMDIFALAGILYFLITKRLMYNDVNELKILLEGKFARVKQDIANEGIAGLVLEMSKENPDDRYNIDDVLQDLRELMNGRRRGRDRSYSDDD</sequence>
<accession>A0A9N9B158</accession>
<feature type="domain" description="Protein kinase" evidence="2">
    <location>
        <begin position="389"/>
        <end position="693"/>
    </location>
</feature>
<feature type="region of interest" description="Disordered" evidence="1">
    <location>
        <begin position="555"/>
        <end position="583"/>
    </location>
</feature>
<evidence type="ECO:0000259" key="2">
    <source>
        <dbReference type="PROSITE" id="PS50011"/>
    </source>
</evidence>
<dbReference type="GO" id="GO:0005737">
    <property type="term" value="C:cytoplasm"/>
    <property type="evidence" value="ECO:0007669"/>
    <property type="project" value="TreeGrafter"/>
</dbReference>
<dbReference type="AlphaFoldDB" id="A0A9N9B158"/>
<proteinExistence type="predicted"/>
<dbReference type="OrthoDB" id="2449239at2759"/>
<dbReference type="EMBL" id="CAJVPV010003314">
    <property type="protein sequence ID" value="CAG8548874.1"/>
    <property type="molecule type" value="Genomic_DNA"/>
</dbReference>
<evidence type="ECO:0000313" key="4">
    <source>
        <dbReference type="Proteomes" id="UP000789342"/>
    </source>
</evidence>
<keyword evidence="4" id="KW-1185">Reference proteome</keyword>
<dbReference type="GO" id="GO:0004674">
    <property type="term" value="F:protein serine/threonine kinase activity"/>
    <property type="evidence" value="ECO:0007669"/>
    <property type="project" value="TreeGrafter"/>
</dbReference>
<dbReference type="GO" id="GO:0044773">
    <property type="term" value="P:mitotic DNA damage checkpoint signaling"/>
    <property type="evidence" value="ECO:0007669"/>
    <property type="project" value="TreeGrafter"/>
</dbReference>
<evidence type="ECO:0000256" key="1">
    <source>
        <dbReference type="SAM" id="MobiDB-lite"/>
    </source>
</evidence>
<comment type="caution">
    <text evidence="3">The sequence shown here is derived from an EMBL/GenBank/DDBJ whole genome shotgun (WGS) entry which is preliminary data.</text>
</comment>
<dbReference type="GO" id="GO:0005634">
    <property type="term" value="C:nucleus"/>
    <property type="evidence" value="ECO:0007669"/>
    <property type="project" value="TreeGrafter"/>
</dbReference>
<protein>
    <submittedName>
        <fullName evidence="3">18008_t:CDS:1</fullName>
    </submittedName>
</protein>
<dbReference type="GO" id="GO:0005524">
    <property type="term" value="F:ATP binding"/>
    <property type="evidence" value="ECO:0007669"/>
    <property type="project" value="InterPro"/>
</dbReference>
<dbReference type="Gene3D" id="1.10.510.10">
    <property type="entry name" value="Transferase(Phosphotransferase) domain 1"/>
    <property type="match status" value="1"/>
</dbReference>